<keyword evidence="3" id="KW-1185">Reference proteome</keyword>
<name>A0A6M1T1C7_9BACT</name>
<proteinExistence type="predicted"/>
<feature type="domain" description="TfoX N-terminal" evidence="1">
    <location>
        <begin position="20"/>
        <end position="102"/>
    </location>
</feature>
<comment type="caution">
    <text evidence="2">The sequence shown here is derived from an EMBL/GenBank/DDBJ whole genome shotgun (WGS) entry which is preliminary data.</text>
</comment>
<dbReference type="EMBL" id="JAALLS010000001">
    <property type="protein sequence ID" value="NGP86985.1"/>
    <property type="molecule type" value="Genomic_DNA"/>
</dbReference>
<organism evidence="2 3">
    <name type="scientific">Fodinibius halophilus</name>
    <dbReference type="NCBI Taxonomy" id="1736908"/>
    <lineage>
        <taxon>Bacteria</taxon>
        <taxon>Pseudomonadati</taxon>
        <taxon>Balneolota</taxon>
        <taxon>Balneolia</taxon>
        <taxon>Balneolales</taxon>
        <taxon>Balneolaceae</taxon>
        <taxon>Fodinibius</taxon>
    </lineage>
</organism>
<sequence>MSDYNQRLEDLLDHHLIDNEELEKKKKLGGVGYLINGNMCLGIYEDLLVARIGESLAKTITSKPGIEPYLPDNDDFNDFVSVDKKIYSHSKALTKFIEESISYTGKLPPKEHDRPDMEI</sequence>
<dbReference type="SUPFAM" id="SSF159894">
    <property type="entry name" value="YgaC/TfoX-N like"/>
    <property type="match status" value="1"/>
</dbReference>
<dbReference type="Pfam" id="PF04993">
    <property type="entry name" value="TfoX_N"/>
    <property type="match status" value="1"/>
</dbReference>
<dbReference type="Proteomes" id="UP000479132">
    <property type="component" value="Unassembled WGS sequence"/>
</dbReference>
<dbReference type="InterPro" id="IPR007076">
    <property type="entry name" value="TfoX_N"/>
</dbReference>
<dbReference type="AlphaFoldDB" id="A0A6M1T1C7"/>
<dbReference type="RefSeq" id="WP_165265301.1">
    <property type="nucleotide sequence ID" value="NZ_JAALLS010000001.1"/>
</dbReference>
<evidence type="ECO:0000259" key="1">
    <source>
        <dbReference type="Pfam" id="PF04993"/>
    </source>
</evidence>
<reference evidence="2 3" key="1">
    <citation type="submission" date="2020-02" db="EMBL/GenBank/DDBJ databases">
        <title>Aliifodinibius halophilus 2W32, complete genome.</title>
        <authorList>
            <person name="Li Y."/>
            <person name="Wu S."/>
        </authorList>
    </citation>
    <scope>NUCLEOTIDE SEQUENCE [LARGE SCALE GENOMIC DNA]</scope>
    <source>
        <strain evidence="2 3">2W32</strain>
    </source>
</reference>
<gene>
    <name evidence="2" type="ORF">G3569_01360</name>
</gene>
<evidence type="ECO:0000313" key="2">
    <source>
        <dbReference type="EMBL" id="NGP86985.1"/>
    </source>
</evidence>
<accession>A0A6M1T1C7</accession>
<evidence type="ECO:0000313" key="3">
    <source>
        <dbReference type="Proteomes" id="UP000479132"/>
    </source>
</evidence>
<protein>
    <submittedName>
        <fullName evidence="2">TfoX/Sxy family protein</fullName>
    </submittedName>
</protein>